<evidence type="ECO:0008006" key="4">
    <source>
        <dbReference type="Google" id="ProtNLM"/>
    </source>
</evidence>
<dbReference type="EMBL" id="CP012670">
    <property type="protein sequence ID" value="AUX21910.1"/>
    <property type="molecule type" value="Genomic_DNA"/>
</dbReference>
<proteinExistence type="predicted"/>
<reference evidence="2 3" key="1">
    <citation type="submission" date="2015-09" db="EMBL/GenBank/DDBJ databases">
        <title>Sorangium comparison.</title>
        <authorList>
            <person name="Zaburannyi N."/>
            <person name="Bunk B."/>
            <person name="Overmann J."/>
            <person name="Mueller R."/>
        </authorList>
    </citation>
    <scope>NUCLEOTIDE SEQUENCE [LARGE SCALE GENOMIC DNA]</scope>
    <source>
        <strain evidence="2 3">So ceGT47</strain>
    </source>
</reference>
<evidence type="ECO:0000313" key="3">
    <source>
        <dbReference type="Proteomes" id="UP000295781"/>
    </source>
</evidence>
<dbReference type="Proteomes" id="UP000295781">
    <property type="component" value="Chromosome"/>
</dbReference>
<gene>
    <name evidence="2" type="ORF">SOCEGT47_024060</name>
</gene>
<feature type="region of interest" description="Disordered" evidence="1">
    <location>
        <begin position="88"/>
        <end position="161"/>
    </location>
</feature>
<dbReference type="AlphaFoldDB" id="A0A4P2PYP5"/>
<dbReference type="GO" id="GO:0003690">
    <property type="term" value="F:double-stranded DNA binding"/>
    <property type="evidence" value="ECO:0007669"/>
    <property type="project" value="TreeGrafter"/>
</dbReference>
<dbReference type="InterPro" id="IPR009187">
    <property type="entry name" value="Prok_Ku"/>
</dbReference>
<dbReference type="SUPFAM" id="SSF100939">
    <property type="entry name" value="SPOC domain-like"/>
    <property type="match status" value="1"/>
</dbReference>
<protein>
    <recommendedName>
        <fullName evidence="4">Ku domain-containing protein</fullName>
    </recommendedName>
</protein>
<organism evidence="2 3">
    <name type="scientific">Sorangium cellulosum</name>
    <name type="common">Polyangium cellulosum</name>
    <dbReference type="NCBI Taxonomy" id="56"/>
    <lineage>
        <taxon>Bacteria</taxon>
        <taxon>Pseudomonadati</taxon>
        <taxon>Myxococcota</taxon>
        <taxon>Polyangia</taxon>
        <taxon>Polyangiales</taxon>
        <taxon>Polyangiaceae</taxon>
        <taxon>Sorangium</taxon>
    </lineage>
</organism>
<dbReference type="PANTHER" id="PTHR41251">
    <property type="entry name" value="NON-HOMOLOGOUS END JOINING PROTEIN KU"/>
    <property type="match status" value="1"/>
</dbReference>
<dbReference type="RefSeq" id="WP_207213823.1">
    <property type="nucleotide sequence ID" value="NZ_CP012670.1"/>
</dbReference>
<evidence type="ECO:0000256" key="1">
    <source>
        <dbReference type="SAM" id="MobiDB-lite"/>
    </source>
</evidence>
<name>A0A4P2PYP5_SORCE</name>
<sequence length="161" mass="17730">MREESACRAASGKAASASGSFLSLLRFAYELRGDEELDLPEVELDEKGLGERELAMAERLVAEMATSWKPEKYRDEYRDDVMRLIEEKVKSGQTTAPAESAGDEEDRRQRTGAVDLIALLKKSLGQKGRKGARDEGATDTRPKARRPEATKQKGGGSRRAA</sequence>
<evidence type="ECO:0000313" key="2">
    <source>
        <dbReference type="EMBL" id="AUX21910.1"/>
    </source>
</evidence>
<dbReference type="InterPro" id="IPR016194">
    <property type="entry name" value="SPOC-like_C_dom_sf"/>
</dbReference>
<accession>A0A4P2PYP5</accession>
<dbReference type="PANTHER" id="PTHR41251:SF1">
    <property type="entry name" value="NON-HOMOLOGOUS END JOINING PROTEIN KU"/>
    <property type="match status" value="1"/>
</dbReference>
<feature type="compositionally biased region" description="Basic and acidic residues" evidence="1">
    <location>
        <begin position="131"/>
        <end position="151"/>
    </location>
</feature>